<proteinExistence type="inferred from homology"/>
<dbReference type="PANTHER" id="PTHR21581:SF6">
    <property type="entry name" value="TRAFFICKING PROTEIN PARTICLE COMPLEX SUBUNIT 12"/>
    <property type="match status" value="1"/>
</dbReference>
<evidence type="ECO:0000256" key="9">
    <source>
        <dbReference type="RuleBase" id="RU004016"/>
    </source>
</evidence>
<dbReference type="Proteomes" id="UP000278398">
    <property type="component" value="Unassembled WGS sequence"/>
</dbReference>
<keyword evidence="2" id="KW-0732">Signal</keyword>
<dbReference type="Pfam" id="PF00768">
    <property type="entry name" value="Peptidase_S11"/>
    <property type="match status" value="1"/>
</dbReference>
<dbReference type="GO" id="GO:0009252">
    <property type="term" value="P:peptidoglycan biosynthetic process"/>
    <property type="evidence" value="ECO:0007669"/>
    <property type="project" value="UniProtKB-KW"/>
</dbReference>
<feature type="active site" description="Proton acceptor" evidence="7">
    <location>
        <position position="94"/>
    </location>
</feature>
<dbReference type="InterPro" id="IPR012338">
    <property type="entry name" value="Beta-lactam/transpept-like"/>
</dbReference>
<dbReference type="InterPro" id="IPR001967">
    <property type="entry name" value="Peptidase_S11_N"/>
</dbReference>
<evidence type="ECO:0000313" key="12">
    <source>
        <dbReference type="Proteomes" id="UP000278398"/>
    </source>
</evidence>
<keyword evidence="5" id="KW-0573">Peptidoglycan synthesis</keyword>
<evidence type="ECO:0000256" key="3">
    <source>
        <dbReference type="ARBA" id="ARBA00022801"/>
    </source>
</evidence>
<dbReference type="PRINTS" id="PR00725">
    <property type="entry name" value="DADACBPTASE1"/>
</dbReference>
<dbReference type="GO" id="GO:0009002">
    <property type="term" value="F:serine-type D-Ala-D-Ala carboxypeptidase activity"/>
    <property type="evidence" value="ECO:0007669"/>
    <property type="project" value="InterPro"/>
</dbReference>
<dbReference type="PANTHER" id="PTHR21581">
    <property type="entry name" value="D-ALANYL-D-ALANINE CARBOXYPEPTIDASE"/>
    <property type="match status" value="1"/>
</dbReference>
<dbReference type="Gene3D" id="3.40.710.10">
    <property type="entry name" value="DD-peptidase/beta-lactamase superfamily"/>
    <property type="match status" value="1"/>
</dbReference>
<evidence type="ECO:0000256" key="1">
    <source>
        <dbReference type="ARBA" id="ARBA00007164"/>
    </source>
</evidence>
<evidence type="ECO:0000256" key="4">
    <source>
        <dbReference type="ARBA" id="ARBA00022960"/>
    </source>
</evidence>
<gene>
    <name evidence="11" type="ORF">EJC49_03675</name>
</gene>
<keyword evidence="4" id="KW-0133">Cell shape</keyword>
<comment type="caution">
    <text evidence="11">The sequence shown here is derived from an EMBL/GenBank/DDBJ whole genome shotgun (WGS) entry which is preliminary data.</text>
</comment>
<accession>A0A3R9YC01</accession>
<dbReference type="OrthoDB" id="9795979at2"/>
<dbReference type="AlphaFoldDB" id="A0A3R9YC01"/>
<comment type="similarity">
    <text evidence="1 9">Belongs to the peptidase S11 family.</text>
</comment>
<evidence type="ECO:0000256" key="8">
    <source>
        <dbReference type="PIRSR" id="PIRSR618044-2"/>
    </source>
</evidence>
<keyword evidence="3" id="KW-0378">Hydrolase</keyword>
<protein>
    <submittedName>
        <fullName evidence="11">D-alanyl-D-alanine carboxypeptidase</fullName>
    </submittedName>
</protein>
<dbReference type="SUPFAM" id="SSF56601">
    <property type="entry name" value="beta-lactamase/transpeptidase-like"/>
    <property type="match status" value="1"/>
</dbReference>
<dbReference type="GO" id="GO:0006508">
    <property type="term" value="P:proteolysis"/>
    <property type="evidence" value="ECO:0007669"/>
    <property type="project" value="InterPro"/>
</dbReference>
<feature type="binding site" evidence="8">
    <location>
        <position position="253"/>
    </location>
    <ligand>
        <name>substrate</name>
    </ligand>
</feature>
<evidence type="ECO:0000256" key="5">
    <source>
        <dbReference type="ARBA" id="ARBA00022984"/>
    </source>
</evidence>
<evidence type="ECO:0000259" key="10">
    <source>
        <dbReference type="Pfam" id="PF00768"/>
    </source>
</evidence>
<dbReference type="GO" id="GO:0071555">
    <property type="term" value="P:cell wall organization"/>
    <property type="evidence" value="ECO:0007669"/>
    <property type="project" value="UniProtKB-KW"/>
</dbReference>
<feature type="domain" description="Peptidase S11 D-alanyl-D-alanine carboxypeptidase A N-terminal" evidence="10">
    <location>
        <begin position="65"/>
        <end position="283"/>
    </location>
</feature>
<sequence length="306" mass="32497">MSFISLARDGAAPSPEALRIGSGRWAALARAVFALLLAGVLTACTSTDVLRSTAQPVPTSASNKYAAIVVDANTGRVLYADQADSRRYPASLTKMMTVYMLFEAMQQGRIGASTDIPISAYAASRPPTKLHLKPGETIDVDTAIRALVTRSANDVATAVAEHLGGSEENFAAMMTTKARQLGMGSTVFRNASGLPDPGQVSTARDMATLSLALRRHFPAQYGYFGRTSFAFRGRSVRGHNKVLETVRGADGLKTGYTRASGFNLATSARRDGRSIVAVVMGGDSAAQRDAMMAQLIEAFLPKASRR</sequence>
<keyword evidence="12" id="KW-1185">Reference proteome</keyword>
<name>A0A3R9YC01_9HYPH</name>
<evidence type="ECO:0000313" key="11">
    <source>
        <dbReference type="EMBL" id="RST87834.1"/>
    </source>
</evidence>
<dbReference type="EMBL" id="RWKW01000010">
    <property type="protein sequence ID" value="RST87834.1"/>
    <property type="molecule type" value="Genomic_DNA"/>
</dbReference>
<reference evidence="11 12" key="1">
    <citation type="submission" date="2018-12" db="EMBL/GenBank/DDBJ databases">
        <title>Mesorhizobium carbonis sp. nov., isolated from coal mine water.</title>
        <authorList>
            <person name="Xin W."/>
            <person name="Xu Z."/>
            <person name="Xiang F."/>
            <person name="Zhang J."/>
            <person name="Xi L."/>
            <person name="Liu J."/>
        </authorList>
    </citation>
    <scope>NUCLEOTIDE SEQUENCE [LARGE SCALE GENOMIC DNA]</scope>
    <source>
        <strain evidence="11 12">B2.3</strain>
    </source>
</reference>
<evidence type="ECO:0000256" key="7">
    <source>
        <dbReference type="PIRSR" id="PIRSR618044-1"/>
    </source>
</evidence>
<dbReference type="InterPro" id="IPR018044">
    <property type="entry name" value="Peptidase_S11"/>
</dbReference>
<feature type="active site" description="Acyl-ester intermediate" evidence="7">
    <location>
        <position position="91"/>
    </location>
</feature>
<evidence type="ECO:0000256" key="2">
    <source>
        <dbReference type="ARBA" id="ARBA00022729"/>
    </source>
</evidence>
<keyword evidence="11" id="KW-0121">Carboxypeptidase</keyword>
<feature type="active site" evidence="7">
    <location>
        <position position="151"/>
    </location>
</feature>
<evidence type="ECO:0000256" key="6">
    <source>
        <dbReference type="ARBA" id="ARBA00023316"/>
    </source>
</evidence>
<dbReference type="GO" id="GO:0008360">
    <property type="term" value="P:regulation of cell shape"/>
    <property type="evidence" value="ECO:0007669"/>
    <property type="project" value="UniProtKB-KW"/>
</dbReference>
<organism evidence="11 12">
    <name type="scientific">Aquibium carbonis</name>
    <dbReference type="NCBI Taxonomy" id="2495581"/>
    <lineage>
        <taxon>Bacteria</taxon>
        <taxon>Pseudomonadati</taxon>
        <taxon>Pseudomonadota</taxon>
        <taxon>Alphaproteobacteria</taxon>
        <taxon>Hyphomicrobiales</taxon>
        <taxon>Phyllobacteriaceae</taxon>
        <taxon>Aquibium</taxon>
    </lineage>
</organism>
<keyword evidence="11" id="KW-0645">Protease</keyword>
<keyword evidence="6" id="KW-0961">Cell wall biogenesis/degradation</keyword>